<dbReference type="EMBL" id="QJJS01000005">
    <property type="protein sequence ID" value="PXW97029.1"/>
    <property type="molecule type" value="Genomic_DNA"/>
</dbReference>
<evidence type="ECO:0000256" key="7">
    <source>
        <dbReference type="ARBA" id="ARBA00023295"/>
    </source>
</evidence>
<dbReference type="GO" id="GO:0071555">
    <property type="term" value="P:cell wall organization"/>
    <property type="evidence" value="ECO:0007669"/>
    <property type="project" value="UniProtKB-KW"/>
</dbReference>
<comment type="caution">
    <text evidence="12">The sequence shown here is derived from an EMBL/GenBank/DDBJ whole genome shotgun (WGS) entry which is preliminary data.</text>
</comment>
<dbReference type="HAMAP" id="MF_00364">
    <property type="entry name" value="NagZ"/>
    <property type="match status" value="1"/>
</dbReference>
<dbReference type="GO" id="GO:0009252">
    <property type="term" value="P:peptidoglycan biosynthetic process"/>
    <property type="evidence" value="ECO:0007669"/>
    <property type="project" value="UniProtKB-KW"/>
</dbReference>
<dbReference type="SUPFAM" id="SSF51445">
    <property type="entry name" value="(Trans)glycosidases"/>
    <property type="match status" value="1"/>
</dbReference>
<keyword evidence="5 10" id="KW-0133">Cell shape</keyword>
<dbReference type="InterPro" id="IPR001764">
    <property type="entry name" value="Glyco_hydro_3_N"/>
</dbReference>
<dbReference type="NCBIfam" id="NF003740">
    <property type="entry name" value="PRK05337.1"/>
    <property type="match status" value="1"/>
</dbReference>
<feature type="active site" description="Nucleophile" evidence="10">
    <location>
        <position position="280"/>
    </location>
</feature>
<protein>
    <recommendedName>
        <fullName evidence="10">Beta-hexosaminidase</fullName>
        <ecNumber evidence="10">3.2.1.52</ecNumber>
    </recommendedName>
    <alternativeName>
        <fullName evidence="10">Beta-N-acetylhexosaminidase</fullName>
    </alternativeName>
    <alternativeName>
        <fullName evidence="10">N-acetyl-beta-glucosaminidase</fullName>
    </alternativeName>
</protein>
<feature type="binding site" evidence="10">
    <location>
        <position position="88"/>
    </location>
    <ligand>
        <name>substrate</name>
    </ligand>
</feature>
<dbReference type="InterPro" id="IPR017853">
    <property type="entry name" value="GH"/>
</dbReference>
<name>A0A318H2L1_9BURK</name>
<evidence type="ECO:0000256" key="2">
    <source>
        <dbReference type="ARBA" id="ARBA00022490"/>
    </source>
</evidence>
<sequence length="387" mass="42077">MPTKTPRRTAARPAPVHHAHAPVVLDIAGLALDDDDRRRLQHPLTGGLILFARNWQDRHQLTELVAEIKSIRPDVLVSVDHEGGRVQRFRTDGFTHLPAMATLGERWMDDSEGGKPRAEGHGAMLACDMATAAGYILAAELRACGVDLSFTPVLDLDHGRSAVIGNRAFHRDARVVTTLARCLMTGLLQAGMGHCGKHFPGHGWAAADSHVAVPKDSRSLSAILADDARPYEWLSTSLAGVMPAHVIYPKVDARPAGYSPRWLRDVLRERLGFTGAVFSDDLSMEGARRVADVQDGAVLSYAEAATLALQAGCDLVLLCNQSLDGGRAVDELLDSLEAGLAQGRWQTDPDSEQRRLALLPQTPPLPWDELMHHAPYLQALRRISTLG</sequence>
<keyword evidence="2 10" id="KW-0963">Cytoplasm</keyword>
<dbReference type="EC" id="3.2.1.52" evidence="10"/>
<dbReference type="UniPathway" id="UPA00544"/>
<evidence type="ECO:0000313" key="12">
    <source>
        <dbReference type="EMBL" id="PXW97029.1"/>
    </source>
</evidence>
<keyword evidence="3 10" id="KW-0132">Cell division</keyword>
<keyword evidence="4 10" id="KW-0378">Hydrolase</keyword>
<evidence type="ECO:0000256" key="8">
    <source>
        <dbReference type="ARBA" id="ARBA00023306"/>
    </source>
</evidence>
<comment type="subcellular location">
    <subcellularLocation>
        <location evidence="10">Cytoplasm</location>
    </subcellularLocation>
</comment>
<dbReference type="Proteomes" id="UP000247811">
    <property type="component" value="Unassembled WGS sequence"/>
</dbReference>
<dbReference type="RefSeq" id="WP_110400179.1">
    <property type="nucleotide sequence ID" value="NZ_QJJS01000005.1"/>
</dbReference>
<evidence type="ECO:0000256" key="4">
    <source>
        <dbReference type="ARBA" id="ARBA00022801"/>
    </source>
</evidence>
<evidence type="ECO:0000256" key="9">
    <source>
        <dbReference type="ARBA" id="ARBA00023316"/>
    </source>
</evidence>
<evidence type="ECO:0000256" key="3">
    <source>
        <dbReference type="ARBA" id="ARBA00022618"/>
    </source>
</evidence>
<comment type="similarity">
    <text evidence="10">Belongs to the glycosyl hydrolase 3 family. NagZ subfamily.</text>
</comment>
<dbReference type="AlphaFoldDB" id="A0A318H2L1"/>
<dbReference type="InterPro" id="IPR050226">
    <property type="entry name" value="NagZ_Beta-hexosaminidase"/>
</dbReference>
<dbReference type="GO" id="GO:0005737">
    <property type="term" value="C:cytoplasm"/>
    <property type="evidence" value="ECO:0007669"/>
    <property type="project" value="UniProtKB-SubCell"/>
</dbReference>
<feature type="binding site" evidence="10">
    <location>
        <position position="167"/>
    </location>
    <ligand>
        <name>substrate</name>
    </ligand>
</feature>
<reference evidence="12 13" key="1">
    <citation type="submission" date="2018-05" db="EMBL/GenBank/DDBJ databases">
        <title>Genomic Encyclopedia of Type Strains, Phase IV (KMG-IV): sequencing the most valuable type-strain genomes for metagenomic binning, comparative biology and taxonomic classification.</title>
        <authorList>
            <person name="Goeker M."/>
        </authorList>
    </citation>
    <scope>NUCLEOTIDE SEQUENCE [LARGE SCALE GENOMIC DNA]</scope>
    <source>
        <strain evidence="12 13">DSM 566</strain>
    </source>
</reference>
<proteinExistence type="inferred from homology"/>
<feature type="site" description="Important for catalytic activity" evidence="10">
    <location>
        <position position="208"/>
    </location>
</feature>
<evidence type="ECO:0000259" key="11">
    <source>
        <dbReference type="Pfam" id="PF00933"/>
    </source>
</evidence>
<dbReference type="GO" id="GO:0005975">
    <property type="term" value="P:carbohydrate metabolic process"/>
    <property type="evidence" value="ECO:0007669"/>
    <property type="project" value="InterPro"/>
</dbReference>
<comment type="function">
    <text evidence="10">Plays a role in peptidoglycan recycling by cleaving the terminal beta-1,4-linked N-acetylglucosamine (GlcNAc) from peptide-linked peptidoglycan fragments, giving rise to free GlcNAc, anhydro-N-acetylmuramic acid and anhydro-N-acetylmuramic acid-linked peptides.</text>
</comment>
<feature type="binding site" evidence="10">
    <location>
        <position position="80"/>
    </location>
    <ligand>
        <name>substrate</name>
    </ligand>
</feature>
<feature type="domain" description="Glycoside hydrolase family 3 N-terminal" evidence="11">
    <location>
        <begin position="32"/>
        <end position="337"/>
    </location>
</feature>
<keyword evidence="6 10" id="KW-0573">Peptidoglycan synthesis</keyword>
<comment type="pathway">
    <text evidence="10">Cell wall biogenesis; peptidoglycan recycling.</text>
</comment>
<dbReference type="OrthoDB" id="9786661at2"/>
<evidence type="ECO:0000256" key="6">
    <source>
        <dbReference type="ARBA" id="ARBA00022984"/>
    </source>
</evidence>
<evidence type="ECO:0000313" key="13">
    <source>
        <dbReference type="Proteomes" id="UP000247811"/>
    </source>
</evidence>
<keyword evidence="7 10" id="KW-0326">Glycosidase</keyword>
<dbReference type="GO" id="GO:0008360">
    <property type="term" value="P:regulation of cell shape"/>
    <property type="evidence" value="ECO:0007669"/>
    <property type="project" value="UniProtKB-KW"/>
</dbReference>
<evidence type="ECO:0000256" key="5">
    <source>
        <dbReference type="ARBA" id="ARBA00022960"/>
    </source>
</evidence>
<dbReference type="Gene3D" id="3.20.20.300">
    <property type="entry name" value="Glycoside hydrolase, family 3, N-terminal domain"/>
    <property type="match status" value="1"/>
</dbReference>
<gene>
    <name evidence="10" type="primary">nagZ</name>
    <name evidence="12" type="ORF">C7444_105128</name>
</gene>
<dbReference type="Pfam" id="PF00933">
    <property type="entry name" value="Glyco_hydro_3"/>
    <property type="match status" value="1"/>
</dbReference>
<dbReference type="InterPro" id="IPR022956">
    <property type="entry name" value="Beta_hexosaminidase_bac"/>
</dbReference>
<evidence type="ECO:0000256" key="1">
    <source>
        <dbReference type="ARBA" id="ARBA00001231"/>
    </source>
</evidence>
<keyword evidence="8 10" id="KW-0131">Cell cycle</keyword>
<feature type="binding site" evidence="10">
    <location>
        <begin position="197"/>
        <end position="198"/>
    </location>
    <ligand>
        <name>substrate</name>
    </ligand>
</feature>
<evidence type="ECO:0000256" key="10">
    <source>
        <dbReference type="HAMAP-Rule" id="MF_00364"/>
    </source>
</evidence>
<dbReference type="PANTHER" id="PTHR30480:SF13">
    <property type="entry name" value="BETA-HEXOSAMINIDASE"/>
    <property type="match status" value="1"/>
</dbReference>
<dbReference type="GO" id="GO:0009254">
    <property type="term" value="P:peptidoglycan turnover"/>
    <property type="evidence" value="ECO:0007669"/>
    <property type="project" value="UniProtKB-UniRule"/>
</dbReference>
<feature type="active site" description="Proton donor/acceptor" evidence="10">
    <location>
        <position position="210"/>
    </location>
</feature>
<accession>A0A318H2L1</accession>
<dbReference type="PANTHER" id="PTHR30480">
    <property type="entry name" value="BETA-HEXOSAMINIDASE-RELATED"/>
    <property type="match status" value="1"/>
</dbReference>
<dbReference type="InterPro" id="IPR036962">
    <property type="entry name" value="Glyco_hydro_3_N_sf"/>
</dbReference>
<keyword evidence="9 10" id="KW-0961">Cell wall biogenesis/degradation</keyword>
<dbReference type="GO" id="GO:0051301">
    <property type="term" value="P:cell division"/>
    <property type="evidence" value="ECO:0007669"/>
    <property type="project" value="UniProtKB-KW"/>
</dbReference>
<keyword evidence="13" id="KW-1185">Reference proteome</keyword>
<organism evidence="12 13">
    <name type="scientific">Sphaerotilus hippei</name>
    <dbReference type="NCBI Taxonomy" id="744406"/>
    <lineage>
        <taxon>Bacteria</taxon>
        <taxon>Pseudomonadati</taxon>
        <taxon>Pseudomonadota</taxon>
        <taxon>Betaproteobacteria</taxon>
        <taxon>Burkholderiales</taxon>
        <taxon>Sphaerotilaceae</taxon>
        <taxon>Sphaerotilus</taxon>
    </lineage>
</organism>
<comment type="catalytic activity">
    <reaction evidence="1 10">
        <text>Hydrolysis of terminal non-reducing N-acetyl-D-hexosamine residues in N-acetyl-beta-D-hexosaminides.</text>
        <dbReference type="EC" id="3.2.1.52"/>
    </reaction>
</comment>
<dbReference type="GO" id="GO:0004563">
    <property type="term" value="F:beta-N-acetylhexosaminidase activity"/>
    <property type="evidence" value="ECO:0007669"/>
    <property type="project" value="UniProtKB-UniRule"/>
</dbReference>